<evidence type="ECO:0000313" key="6">
    <source>
        <dbReference type="RefSeq" id="XP_072856291.1"/>
    </source>
</evidence>
<evidence type="ECO:0000256" key="3">
    <source>
        <dbReference type="SAM" id="MobiDB-lite"/>
    </source>
</evidence>
<dbReference type="PANTHER" id="PTHR34605:SF3">
    <property type="entry name" value="P CELL-TYPE AGGLUTINATION PROTEIN MAP4-LIKE-RELATED"/>
    <property type="match status" value="1"/>
</dbReference>
<dbReference type="Gene3D" id="1.10.443.10">
    <property type="entry name" value="Intergrase catalytic core"/>
    <property type="match status" value="1"/>
</dbReference>
<dbReference type="InterPro" id="IPR052925">
    <property type="entry name" value="Phage_Integrase-like_Recomb"/>
</dbReference>
<evidence type="ECO:0000256" key="2">
    <source>
        <dbReference type="ARBA" id="ARBA00023172"/>
    </source>
</evidence>
<keyword evidence="1" id="KW-0238">DNA-binding</keyword>
<dbReference type="GeneID" id="140707334"/>
<dbReference type="SUPFAM" id="SSF47823">
    <property type="entry name" value="lambda integrase-like, N-terminal domain"/>
    <property type="match status" value="1"/>
</dbReference>
<keyword evidence="2" id="KW-0233">DNA recombination</keyword>
<dbReference type="Proteomes" id="UP001652642">
    <property type="component" value="Chromosome 1"/>
</dbReference>
<dbReference type="RefSeq" id="XP_072856291.1">
    <property type="nucleotide sequence ID" value="XM_073000190.1"/>
</dbReference>
<organism evidence="5 6">
    <name type="scientific">Pogona vitticeps</name>
    <name type="common">central bearded dragon</name>
    <dbReference type="NCBI Taxonomy" id="103695"/>
    <lineage>
        <taxon>Eukaryota</taxon>
        <taxon>Metazoa</taxon>
        <taxon>Chordata</taxon>
        <taxon>Craniata</taxon>
        <taxon>Vertebrata</taxon>
        <taxon>Euteleostomi</taxon>
        <taxon>Lepidosauria</taxon>
        <taxon>Squamata</taxon>
        <taxon>Bifurcata</taxon>
        <taxon>Unidentata</taxon>
        <taxon>Episquamata</taxon>
        <taxon>Toxicofera</taxon>
        <taxon>Iguania</taxon>
        <taxon>Acrodonta</taxon>
        <taxon>Agamidae</taxon>
        <taxon>Amphibolurinae</taxon>
        <taxon>Pogona</taxon>
    </lineage>
</organism>
<evidence type="ECO:0000256" key="1">
    <source>
        <dbReference type="ARBA" id="ARBA00023125"/>
    </source>
</evidence>
<keyword evidence="5" id="KW-1185">Reference proteome</keyword>
<feature type="compositionally biased region" description="Low complexity" evidence="3">
    <location>
        <begin position="51"/>
        <end position="65"/>
    </location>
</feature>
<dbReference type="InterPro" id="IPR044068">
    <property type="entry name" value="CB"/>
</dbReference>
<feature type="region of interest" description="Disordered" evidence="3">
    <location>
        <begin position="102"/>
        <end position="179"/>
    </location>
</feature>
<dbReference type="PANTHER" id="PTHR34605">
    <property type="entry name" value="PHAGE_INTEGRASE DOMAIN-CONTAINING PROTEIN"/>
    <property type="match status" value="1"/>
</dbReference>
<dbReference type="InterPro" id="IPR013762">
    <property type="entry name" value="Integrase-like_cat_sf"/>
</dbReference>
<evidence type="ECO:0000259" key="4">
    <source>
        <dbReference type="PROSITE" id="PS51900"/>
    </source>
</evidence>
<dbReference type="InterPro" id="IPR002104">
    <property type="entry name" value="Integrase_catalytic"/>
</dbReference>
<dbReference type="InterPro" id="IPR010998">
    <property type="entry name" value="Integrase_recombinase_N"/>
</dbReference>
<proteinExistence type="predicted"/>
<dbReference type="Gene3D" id="1.10.150.130">
    <property type="match status" value="1"/>
</dbReference>
<protein>
    <submittedName>
        <fullName evidence="6">Uncharacterized protein isoform X1</fullName>
    </submittedName>
</protein>
<dbReference type="PROSITE" id="PS51900">
    <property type="entry name" value="CB"/>
    <property type="match status" value="1"/>
</dbReference>
<sequence>MAARKGQGTTQRGKQRARKRPVPELSPPQSSSDEESWPIWQKLQQRMDALGGARAGQAPAAQGGRQPRRSTRDARGHRRAKLRALAQDIHNKLAVLEAELQTDDASEDATAPSERSTETEVPTASESEASSAAARGSNGAPGGGNIVETPTLQGSDATVQGAGPTGQRGSGDSSSGGLVNWREDAERVINMALAPRTRRGYSAVSKEFHKFRESVGLDQIWPVPVDHLQQFIISLHRQGLAPGTIQGRLSALAFQAKARGFPDFSSDFRIRKMIEGLYKERGRAMDTRAPISLELLKGIGHQLGTICRDEYEVSLFRAAALVMFFAALRISEVVAGGKGDRSRAALQMADVQNEDGAMRLHIRRSKTDQWGKGAWVTLAPCHDVGLCPVRAMEEYLTKRGAEPGYLFIHRDSSPLTKYQFWKLTEEALRKEGAQGQRFGTHSFRIGAASTAAVLGYQPMDIKRIGRWASKSYRRYIRPLPNA</sequence>
<gene>
    <name evidence="6" type="primary">LOC140707334</name>
</gene>
<evidence type="ECO:0000313" key="5">
    <source>
        <dbReference type="Proteomes" id="UP001652642"/>
    </source>
</evidence>
<dbReference type="InterPro" id="IPR011010">
    <property type="entry name" value="DNA_brk_join_enz"/>
</dbReference>
<dbReference type="SUPFAM" id="SSF56349">
    <property type="entry name" value="DNA breaking-rejoining enzymes"/>
    <property type="match status" value="1"/>
</dbReference>
<accession>A0ABM5GF58</accession>
<reference evidence="5" key="1">
    <citation type="submission" date="2025-05" db="UniProtKB">
        <authorList>
            <consortium name="RefSeq"/>
        </authorList>
    </citation>
    <scope>NUCLEOTIDE SEQUENCE [LARGE SCALE GENOMIC DNA]</scope>
</reference>
<reference evidence="6" key="2">
    <citation type="submission" date="2025-08" db="UniProtKB">
        <authorList>
            <consortium name="RefSeq"/>
        </authorList>
    </citation>
    <scope>IDENTIFICATION</scope>
</reference>
<feature type="domain" description="Core-binding (CB)" evidence="4">
    <location>
        <begin position="179"/>
        <end position="260"/>
    </location>
</feature>
<feature type="compositionally biased region" description="Low complexity" evidence="3">
    <location>
        <begin position="124"/>
        <end position="138"/>
    </location>
</feature>
<feature type="compositionally biased region" description="Polar residues" evidence="3">
    <location>
        <begin position="148"/>
        <end position="158"/>
    </location>
</feature>
<dbReference type="Pfam" id="PF00589">
    <property type="entry name" value="Phage_integrase"/>
    <property type="match status" value="1"/>
</dbReference>
<name>A0ABM5GF58_9SAUR</name>
<feature type="region of interest" description="Disordered" evidence="3">
    <location>
        <begin position="1"/>
        <end position="85"/>
    </location>
</feature>